<evidence type="ECO:0000313" key="3">
    <source>
        <dbReference type="Proteomes" id="UP000176050"/>
    </source>
</evidence>
<evidence type="ECO:0000256" key="1">
    <source>
        <dbReference type="SAM" id="Phobius"/>
    </source>
</evidence>
<dbReference type="EMBL" id="CP017478">
    <property type="protein sequence ID" value="AOW20034.1"/>
    <property type="molecule type" value="Genomic_DNA"/>
</dbReference>
<evidence type="ECO:0000313" key="2">
    <source>
        <dbReference type="EMBL" id="AOW20034.1"/>
    </source>
</evidence>
<dbReference type="RefSeq" id="WP_070236173.1">
    <property type="nucleotide sequence ID" value="NZ_CP017478.1"/>
</dbReference>
<organism evidence="2 3">
    <name type="scientific">Urechidicola croceus</name>
    <dbReference type="NCBI Taxonomy" id="1850246"/>
    <lineage>
        <taxon>Bacteria</taxon>
        <taxon>Pseudomonadati</taxon>
        <taxon>Bacteroidota</taxon>
        <taxon>Flavobacteriia</taxon>
        <taxon>Flavobacteriales</taxon>
        <taxon>Flavobacteriaceae</taxon>
        <taxon>Urechidicola</taxon>
    </lineage>
</organism>
<dbReference type="STRING" id="1850246.LPB138_04755"/>
<keyword evidence="3" id="KW-1185">Reference proteome</keyword>
<dbReference type="Proteomes" id="UP000176050">
    <property type="component" value="Chromosome"/>
</dbReference>
<protein>
    <submittedName>
        <fullName evidence="2">Uncharacterized protein</fullName>
    </submittedName>
</protein>
<keyword evidence="1" id="KW-0472">Membrane</keyword>
<accession>A0A1D8P637</accession>
<name>A0A1D8P637_9FLAO</name>
<keyword evidence="1" id="KW-1133">Transmembrane helix</keyword>
<keyword evidence="1" id="KW-0812">Transmembrane</keyword>
<reference evidence="2 3" key="1">
    <citation type="submission" date="2016-10" db="EMBL/GenBank/DDBJ databases">
        <title>Lutibacter sp. LPB0138, isolated from marine gastropod.</title>
        <authorList>
            <person name="Kim E."/>
            <person name="Yi H."/>
        </authorList>
    </citation>
    <scope>NUCLEOTIDE SEQUENCE [LARGE SCALE GENOMIC DNA]</scope>
    <source>
        <strain evidence="2 3">LPB0138</strain>
    </source>
</reference>
<dbReference type="AlphaFoldDB" id="A0A1D8P637"/>
<dbReference type="KEGG" id="lul:LPB138_04755"/>
<sequence length="67" mass="7739">MNAKSYKIFIFACQIIFVVNLLFAFITKKKNNTIELKETQEVLNSNTAVDNEILEDEELYSDFSLAD</sequence>
<gene>
    <name evidence="2" type="ORF">LPB138_04755</name>
</gene>
<feature type="transmembrane region" description="Helical" evidence="1">
    <location>
        <begin position="6"/>
        <end position="27"/>
    </location>
</feature>
<proteinExistence type="predicted"/>